<feature type="region of interest" description="Disordered" evidence="1">
    <location>
        <begin position="162"/>
        <end position="195"/>
    </location>
</feature>
<feature type="compositionally biased region" description="Basic and acidic residues" evidence="1">
    <location>
        <begin position="39"/>
        <end position="48"/>
    </location>
</feature>
<evidence type="ECO:0000313" key="2">
    <source>
        <dbReference type="EMBL" id="SCZ87600.1"/>
    </source>
</evidence>
<feature type="compositionally biased region" description="Polar residues" evidence="1">
    <location>
        <begin position="169"/>
        <end position="187"/>
    </location>
</feature>
<evidence type="ECO:0000256" key="1">
    <source>
        <dbReference type="SAM" id="MobiDB-lite"/>
    </source>
</evidence>
<feature type="region of interest" description="Disordered" evidence="1">
    <location>
        <begin position="355"/>
        <end position="393"/>
    </location>
</feature>
<feature type="compositionally biased region" description="Basic and acidic residues" evidence="1">
    <location>
        <begin position="613"/>
        <end position="625"/>
    </location>
</feature>
<name>A0A2X0LWG0_9BASI</name>
<feature type="compositionally biased region" description="Polar residues" evidence="1">
    <location>
        <begin position="312"/>
        <end position="332"/>
    </location>
</feature>
<dbReference type="STRING" id="289078.A0A2X0LWG0"/>
<feature type="compositionally biased region" description="Pro residues" evidence="1">
    <location>
        <begin position="414"/>
        <end position="428"/>
    </location>
</feature>
<feature type="region of interest" description="Disordered" evidence="1">
    <location>
        <begin position="414"/>
        <end position="511"/>
    </location>
</feature>
<accession>A0A2X0LWG0</accession>
<dbReference type="EMBL" id="FMWP01000010">
    <property type="protein sequence ID" value="SCZ87600.1"/>
    <property type="molecule type" value="Genomic_DNA"/>
</dbReference>
<sequence length="831" mass="90137">MQRPTTRPTRNQRRPFPSISLVAIYSTRSDLPPLPPSEHGPHRDDEARREAAKVLFFSSAQTDLPPERKARLMGTVFGMADFVRYVRSLPSCSCGHHRPTAERFEAYLFVPECSTRGPHPRYNRCIRSVSVRTRARSAVIKQLENQVLDRGPGPPITLAQTIELPRAPRQSNARPRSSAFDASTPSAVDQPPPLNDDSVRVALASAYRNYRLQHGSVTRRLFMEGRHNTMKELESFWAPWLASWNIATVDSGAFKQVVQALPQSTYATVSNSAQIAPLFSQFSASCPSIVPILLHQASVLYLPPAKVDTEQRSNTSSPSNRMALSSSSDAPPMTNSDLLALVDFLCQRRADLRRATPPEPSRAEPPPAPKTHPSSTPLSPTESNAGTKSGEASEMTNKWASYYSLGTLSAPSMPTIPRPTLPSIPMPSMPTLSMPSMPNFPGMSNISSPHSGPLASSEVAPSSSPNWSGLRNVGWGTIGLGPKRSREKGKVTKSETVSSSETFTPPVADAISSADAVPVEDTSYPPPAQNMPTPELASLEAAALPACTPELLTPAVATRPDVDSTALTEAMDISHPSTAIGIEDGSIMEGQIRTRPTDEPDKPGDSPVSEGEQNGRIDLVRSGEPDRDVQRVNVDEIVRPQPPPLLHLFCGPDDLAEDAALEVRLFECGDLMLALASRPLTDNGETQPLGTRAFRLLEAIQTIVGSDPPKILPFSYRYFVQAGLLSVSKQWPSSEDSWSGKAIIGDHDVEGGLLDCVKGVVHEPMVVESCARLASSQWIVSRRIEDMTSMTTMHVYAVLPANVRTGSDGSLVAASEELRRLERSFPKGLIE</sequence>
<dbReference type="Proteomes" id="UP000249723">
    <property type="component" value="Unassembled WGS sequence"/>
</dbReference>
<feature type="region of interest" description="Disordered" evidence="1">
    <location>
        <begin position="309"/>
        <end position="332"/>
    </location>
</feature>
<feature type="region of interest" description="Disordered" evidence="1">
    <location>
        <begin position="592"/>
        <end position="625"/>
    </location>
</feature>
<keyword evidence="3" id="KW-1185">Reference proteome</keyword>
<organism evidence="2 3">
    <name type="scientific">Microbotryum saponariae</name>
    <dbReference type="NCBI Taxonomy" id="289078"/>
    <lineage>
        <taxon>Eukaryota</taxon>
        <taxon>Fungi</taxon>
        <taxon>Dikarya</taxon>
        <taxon>Basidiomycota</taxon>
        <taxon>Pucciniomycotina</taxon>
        <taxon>Microbotryomycetes</taxon>
        <taxon>Microbotryales</taxon>
        <taxon>Microbotryaceae</taxon>
        <taxon>Microbotryum</taxon>
    </lineage>
</organism>
<feature type="compositionally biased region" description="Polar residues" evidence="1">
    <location>
        <begin position="459"/>
        <end position="469"/>
    </location>
</feature>
<proteinExistence type="predicted"/>
<protein>
    <submittedName>
        <fullName evidence="2">BZ3500_MvSof-1268-A1-R1_Chr2-2g05066 protein</fullName>
    </submittedName>
</protein>
<feature type="compositionally biased region" description="Basic and acidic residues" evidence="1">
    <location>
        <begin position="595"/>
        <end position="604"/>
    </location>
</feature>
<reference evidence="3" key="1">
    <citation type="submission" date="2016-10" db="EMBL/GenBank/DDBJ databases">
        <authorList>
            <person name="Jeantristanb JTB J.-T."/>
            <person name="Ricardo R."/>
        </authorList>
    </citation>
    <scope>NUCLEOTIDE SEQUENCE [LARGE SCALE GENOMIC DNA]</scope>
</reference>
<feature type="compositionally biased region" description="Pro residues" evidence="1">
    <location>
        <begin position="357"/>
        <end position="370"/>
    </location>
</feature>
<dbReference type="OrthoDB" id="240546at2759"/>
<feature type="compositionally biased region" description="Low complexity" evidence="1">
    <location>
        <begin position="494"/>
        <end position="504"/>
    </location>
</feature>
<feature type="region of interest" description="Disordered" evidence="1">
    <location>
        <begin position="28"/>
        <end position="48"/>
    </location>
</feature>
<dbReference type="AlphaFoldDB" id="A0A2X0LWG0"/>
<evidence type="ECO:0000313" key="3">
    <source>
        <dbReference type="Proteomes" id="UP000249723"/>
    </source>
</evidence>
<gene>
    <name evidence="2" type="ORF">BZ3500_MVSOF-1268-A1-R1_CHR2-2G05066</name>
</gene>
<feature type="compositionally biased region" description="Polar residues" evidence="1">
    <location>
        <begin position="372"/>
        <end position="387"/>
    </location>
</feature>